<reference evidence="2" key="1">
    <citation type="submission" date="2021-04" db="EMBL/GenBank/DDBJ databases">
        <authorList>
            <person name="Tunstrom K."/>
        </authorList>
    </citation>
    <scope>NUCLEOTIDE SEQUENCE</scope>
</reference>
<dbReference type="Proteomes" id="UP000691718">
    <property type="component" value="Unassembled WGS sequence"/>
</dbReference>
<protein>
    <submittedName>
        <fullName evidence="2">(apollo) hypothetical protein</fullName>
    </submittedName>
</protein>
<evidence type="ECO:0000313" key="3">
    <source>
        <dbReference type="Proteomes" id="UP000691718"/>
    </source>
</evidence>
<feature type="coiled-coil region" evidence="1">
    <location>
        <begin position="6"/>
        <end position="36"/>
    </location>
</feature>
<sequence length="151" mass="17367">MDESDLENLEDMLDNKEKDLENYKEILDDVENYQNDDLQTETNNSDDYDDLPTSTVVTGQWVLVKFTTKSSLKHYVGIVSSVNYEGIPTVKYVRKSAFRGNDDNTAFVYPDVPDVCELRHLDDIVCKLPNPIIGRRGKIFFKVSFKGYNII</sequence>
<name>A0A8S3XE03_PARAO</name>
<dbReference type="AlphaFoldDB" id="A0A8S3XE03"/>
<keyword evidence="3" id="KW-1185">Reference proteome</keyword>
<dbReference type="OrthoDB" id="10072016at2759"/>
<dbReference type="EMBL" id="CAJQZP010001129">
    <property type="protein sequence ID" value="CAG5019194.1"/>
    <property type="molecule type" value="Genomic_DNA"/>
</dbReference>
<proteinExistence type="predicted"/>
<gene>
    <name evidence="2" type="ORF">PAPOLLO_LOCUS17012</name>
</gene>
<comment type="caution">
    <text evidence="2">The sequence shown here is derived from an EMBL/GenBank/DDBJ whole genome shotgun (WGS) entry which is preliminary data.</text>
</comment>
<organism evidence="2 3">
    <name type="scientific">Parnassius apollo</name>
    <name type="common">Apollo butterfly</name>
    <name type="synonym">Papilio apollo</name>
    <dbReference type="NCBI Taxonomy" id="110799"/>
    <lineage>
        <taxon>Eukaryota</taxon>
        <taxon>Metazoa</taxon>
        <taxon>Ecdysozoa</taxon>
        <taxon>Arthropoda</taxon>
        <taxon>Hexapoda</taxon>
        <taxon>Insecta</taxon>
        <taxon>Pterygota</taxon>
        <taxon>Neoptera</taxon>
        <taxon>Endopterygota</taxon>
        <taxon>Lepidoptera</taxon>
        <taxon>Glossata</taxon>
        <taxon>Ditrysia</taxon>
        <taxon>Papilionoidea</taxon>
        <taxon>Papilionidae</taxon>
        <taxon>Parnassiinae</taxon>
        <taxon>Parnassini</taxon>
        <taxon>Parnassius</taxon>
        <taxon>Parnassius</taxon>
    </lineage>
</organism>
<evidence type="ECO:0000313" key="2">
    <source>
        <dbReference type="EMBL" id="CAG5019194.1"/>
    </source>
</evidence>
<evidence type="ECO:0000256" key="1">
    <source>
        <dbReference type="SAM" id="Coils"/>
    </source>
</evidence>
<accession>A0A8S3XE03</accession>
<keyword evidence="1" id="KW-0175">Coiled coil</keyword>